<comment type="cofactor">
    <cofactor evidence="1">
        <name>Zn(2+)</name>
        <dbReference type="ChEBI" id="CHEBI:29105"/>
    </cofactor>
</comment>
<reference evidence="7" key="1">
    <citation type="journal article" date="2014" name="Front. Microbiol.">
        <title>High frequency of phylogenetically diverse reductive dehalogenase-homologous genes in deep subseafloor sedimentary metagenomes.</title>
        <authorList>
            <person name="Kawai M."/>
            <person name="Futagami T."/>
            <person name="Toyoda A."/>
            <person name="Takaki Y."/>
            <person name="Nishi S."/>
            <person name="Hori S."/>
            <person name="Arai W."/>
            <person name="Tsubouchi T."/>
            <person name="Morono Y."/>
            <person name="Uchiyama I."/>
            <person name="Ito T."/>
            <person name="Fujiyama A."/>
            <person name="Inagaki F."/>
            <person name="Takami H."/>
        </authorList>
    </citation>
    <scope>NUCLEOTIDE SEQUENCE</scope>
    <source>
        <strain evidence="7">Expedition CK06-06</strain>
    </source>
</reference>
<evidence type="ECO:0000256" key="2">
    <source>
        <dbReference type="ARBA" id="ARBA00006576"/>
    </source>
</evidence>
<dbReference type="PANTHER" id="PTHR11086:SF18">
    <property type="entry name" value="DEOXYCYTIDYLATE DEAMINASE"/>
    <property type="match status" value="1"/>
</dbReference>
<dbReference type="InterPro" id="IPR015517">
    <property type="entry name" value="dCMP_deaminase-rel"/>
</dbReference>
<dbReference type="InterPro" id="IPR016192">
    <property type="entry name" value="APOBEC/CMP_deaminase_Zn-bd"/>
</dbReference>
<comment type="caution">
    <text evidence="7">The sequence shown here is derived from an EMBL/GenBank/DDBJ whole genome shotgun (WGS) entry which is preliminary data.</text>
</comment>
<evidence type="ECO:0000313" key="7">
    <source>
        <dbReference type="EMBL" id="GAG24502.1"/>
    </source>
</evidence>
<proteinExistence type="inferred from homology"/>
<dbReference type="InterPro" id="IPR035105">
    <property type="entry name" value="Deoxycytidylate_deaminase_dom"/>
</dbReference>
<dbReference type="GO" id="GO:0004132">
    <property type="term" value="F:dCMP deaminase activity"/>
    <property type="evidence" value="ECO:0007669"/>
    <property type="project" value="InterPro"/>
</dbReference>
<organism evidence="7">
    <name type="scientific">marine sediment metagenome</name>
    <dbReference type="NCBI Taxonomy" id="412755"/>
    <lineage>
        <taxon>unclassified sequences</taxon>
        <taxon>metagenomes</taxon>
        <taxon>ecological metagenomes</taxon>
    </lineage>
</organism>
<dbReference type="SUPFAM" id="SSF53927">
    <property type="entry name" value="Cytidine deaminase-like"/>
    <property type="match status" value="1"/>
</dbReference>
<dbReference type="AlphaFoldDB" id="X0WMR4"/>
<dbReference type="GO" id="GO:0008270">
    <property type="term" value="F:zinc ion binding"/>
    <property type="evidence" value="ECO:0007669"/>
    <property type="project" value="InterPro"/>
</dbReference>
<keyword evidence="3" id="KW-0479">Metal-binding</keyword>
<evidence type="ECO:0000259" key="6">
    <source>
        <dbReference type="PROSITE" id="PS51747"/>
    </source>
</evidence>
<dbReference type="InterPro" id="IPR016193">
    <property type="entry name" value="Cytidine_deaminase-like"/>
</dbReference>
<protein>
    <recommendedName>
        <fullName evidence="6">CMP/dCMP-type deaminase domain-containing protein</fullName>
    </recommendedName>
</protein>
<dbReference type="InterPro" id="IPR002125">
    <property type="entry name" value="CMP_dCMP_dom"/>
</dbReference>
<evidence type="ECO:0000256" key="3">
    <source>
        <dbReference type="ARBA" id="ARBA00022723"/>
    </source>
</evidence>
<name>X0WMR4_9ZZZZ</name>
<evidence type="ECO:0000256" key="5">
    <source>
        <dbReference type="ARBA" id="ARBA00022833"/>
    </source>
</evidence>
<evidence type="ECO:0000256" key="1">
    <source>
        <dbReference type="ARBA" id="ARBA00001947"/>
    </source>
</evidence>
<accession>X0WMR4</accession>
<keyword evidence="5" id="KW-0862">Zinc</keyword>
<feature type="domain" description="CMP/dCMP-type deaminase" evidence="6">
    <location>
        <begin position="18"/>
        <end position="141"/>
    </location>
</feature>
<dbReference type="PANTHER" id="PTHR11086">
    <property type="entry name" value="DEOXYCYTIDYLATE DEAMINASE-RELATED"/>
    <property type="match status" value="1"/>
</dbReference>
<dbReference type="PROSITE" id="PS51747">
    <property type="entry name" value="CYT_DCMP_DEAMINASES_2"/>
    <property type="match status" value="1"/>
</dbReference>
<evidence type="ECO:0000256" key="4">
    <source>
        <dbReference type="ARBA" id="ARBA00022801"/>
    </source>
</evidence>
<dbReference type="InterPro" id="IPR016473">
    <property type="entry name" value="dCMP_deaminase"/>
</dbReference>
<dbReference type="PIRSF" id="PIRSF006019">
    <property type="entry name" value="dCMP_deaminase"/>
    <property type="match status" value="1"/>
</dbReference>
<dbReference type="Pfam" id="PF00383">
    <property type="entry name" value="dCMP_cyt_deam_1"/>
    <property type="match status" value="1"/>
</dbReference>
<dbReference type="GO" id="GO:0006220">
    <property type="term" value="P:pyrimidine nucleotide metabolic process"/>
    <property type="evidence" value="ECO:0007669"/>
    <property type="project" value="InterPro"/>
</dbReference>
<dbReference type="Gene3D" id="3.40.140.10">
    <property type="entry name" value="Cytidine Deaminase, domain 2"/>
    <property type="match status" value="1"/>
</dbReference>
<comment type="similarity">
    <text evidence="2">Belongs to the cytidine and deoxycytidylate deaminase family.</text>
</comment>
<dbReference type="EMBL" id="BARS01037278">
    <property type="protein sequence ID" value="GAG24502.1"/>
    <property type="molecule type" value="Genomic_DNA"/>
</dbReference>
<gene>
    <name evidence="7" type="ORF">S01H1_57174</name>
</gene>
<dbReference type="GO" id="GO:0005737">
    <property type="term" value="C:cytoplasm"/>
    <property type="evidence" value="ECO:0007669"/>
    <property type="project" value="TreeGrafter"/>
</dbReference>
<keyword evidence="4" id="KW-0378">Hydrolase</keyword>
<sequence>MNDIMEEVEIALLYEHRTWDKRWMDLAKLVASWSKDRSTKVGAVIVDYRNVIIAVGWNGFPRYVNDDVEERHERPLKYKWFEHAERNAIYNAAAKGISTHLCTMYIPWYPCADCARAILQSGISEIVVVEPDWDDERWGDDFKIVKEMFGEVSLEVRYYSEIDK</sequence>
<dbReference type="PROSITE" id="PS00903">
    <property type="entry name" value="CYT_DCMP_DEAMINASES_1"/>
    <property type="match status" value="1"/>
</dbReference>
<dbReference type="CDD" id="cd01286">
    <property type="entry name" value="deoxycytidylate_deaminase"/>
    <property type="match status" value="1"/>
</dbReference>